<reference evidence="3 4" key="1">
    <citation type="submission" date="2016-11" db="EMBL/GenBank/DDBJ databases">
        <authorList>
            <person name="Jaros S."/>
            <person name="Januszkiewicz K."/>
            <person name="Wedrychowicz H."/>
        </authorList>
    </citation>
    <scope>NUCLEOTIDE SEQUENCE [LARGE SCALE GENOMIC DNA]</scope>
    <source>
        <strain evidence="3 4">DSM 27063</strain>
    </source>
</reference>
<accession>A0A1M6M5D1</accession>
<dbReference type="AlphaFoldDB" id="A0A1M6M5D1"/>
<evidence type="ECO:0000313" key="4">
    <source>
        <dbReference type="Proteomes" id="UP000184050"/>
    </source>
</evidence>
<dbReference type="Pfam" id="PF07228">
    <property type="entry name" value="SpoIIE"/>
    <property type="match status" value="1"/>
</dbReference>
<dbReference type="Gene3D" id="3.60.40.10">
    <property type="entry name" value="PPM-type phosphatase domain"/>
    <property type="match status" value="1"/>
</dbReference>
<keyword evidence="4" id="KW-1185">Reference proteome</keyword>
<name>A0A1M6M5D1_9BACT</name>
<dbReference type="OrthoDB" id="1090916at2"/>
<dbReference type="InterPro" id="IPR001932">
    <property type="entry name" value="PPM-type_phosphatase-like_dom"/>
</dbReference>
<dbReference type="InterPro" id="IPR052016">
    <property type="entry name" value="Bact_Sigma-Reg"/>
</dbReference>
<keyword evidence="1" id="KW-0378">Hydrolase</keyword>
<evidence type="ECO:0000259" key="2">
    <source>
        <dbReference type="SMART" id="SM00331"/>
    </source>
</evidence>
<dbReference type="PANTHER" id="PTHR43156">
    <property type="entry name" value="STAGE II SPORULATION PROTEIN E-RELATED"/>
    <property type="match status" value="1"/>
</dbReference>
<feature type="domain" description="PPM-type phosphatase" evidence="2">
    <location>
        <begin position="21"/>
        <end position="235"/>
    </location>
</feature>
<organism evidence="3 4">
    <name type="scientific">Tangfeifania diversioriginum</name>
    <dbReference type="NCBI Taxonomy" id="1168035"/>
    <lineage>
        <taxon>Bacteria</taxon>
        <taxon>Pseudomonadati</taxon>
        <taxon>Bacteroidota</taxon>
        <taxon>Bacteroidia</taxon>
        <taxon>Marinilabiliales</taxon>
        <taxon>Prolixibacteraceae</taxon>
        <taxon>Tangfeifania</taxon>
    </lineage>
</organism>
<dbReference type="PANTHER" id="PTHR43156:SF2">
    <property type="entry name" value="STAGE II SPORULATION PROTEIN E"/>
    <property type="match status" value="1"/>
</dbReference>
<dbReference type="EMBL" id="FQZE01000030">
    <property type="protein sequence ID" value="SHJ78560.1"/>
    <property type="molecule type" value="Genomic_DNA"/>
</dbReference>
<dbReference type="Proteomes" id="UP000184050">
    <property type="component" value="Unassembled WGS sequence"/>
</dbReference>
<dbReference type="GO" id="GO:0016791">
    <property type="term" value="F:phosphatase activity"/>
    <property type="evidence" value="ECO:0007669"/>
    <property type="project" value="TreeGrafter"/>
</dbReference>
<evidence type="ECO:0000256" key="1">
    <source>
        <dbReference type="ARBA" id="ARBA00022801"/>
    </source>
</evidence>
<dbReference type="SUPFAM" id="SSF81606">
    <property type="entry name" value="PP2C-like"/>
    <property type="match status" value="1"/>
</dbReference>
<dbReference type="RefSeq" id="WP_073172167.1">
    <property type="nucleotide sequence ID" value="NZ_FQZE01000030.1"/>
</dbReference>
<gene>
    <name evidence="3" type="ORF">SAMN05444280_13023</name>
</gene>
<dbReference type="InterPro" id="IPR036457">
    <property type="entry name" value="PPM-type-like_dom_sf"/>
</dbReference>
<dbReference type="SMART" id="SM00331">
    <property type="entry name" value="PP2C_SIG"/>
    <property type="match status" value="1"/>
</dbReference>
<dbReference type="STRING" id="1168035.SAMN05444280_13023"/>
<evidence type="ECO:0000313" key="3">
    <source>
        <dbReference type="EMBL" id="SHJ78560.1"/>
    </source>
</evidence>
<protein>
    <submittedName>
        <fullName evidence="3">Stage II sporulation protein E (SpoIIE)</fullName>
    </submittedName>
</protein>
<sequence>MVTTNNQDCHVEIDVQQKRPRNEIACGDVFLSDIFREEGRTILVLSDGIGHGIKASVLAQLTATMALKYARFHTKPEISSRIIMEALPKSSDGKESYATFTIIELEADGKVRIINYDNPPVLIIRNGKPFQPKEYELEVRGHENVGKLLRCREFVARKEDRLVFLTDGVVQSGLGGNNRYPMGWGIDNVNSFALSQVERMPTISAAKLSRKIINQAAMNDNFEMKDDTTSGVIYFREPRKFMLITGPPFYKIKDYDFADRIKSFNGKKIICGGTTAEIIARELNMNVEIEHAPKTRNTLPPSAKMEGFEMVTEGILTLGKVEEILDNYNSDTRLQDSPPEKVVKLLLQHDSIEIILGTRINWAHQDPEQPIELELRKFVVKRIMKILANKFFKHVEIEYL</sequence>
<proteinExistence type="predicted"/>